<evidence type="ECO:0000313" key="2">
    <source>
        <dbReference type="EMBL" id="UTF54031.1"/>
    </source>
</evidence>
<organism evidence="2 3">
    <name type="scientific">Natronosalvus rutilus</name>
    <dbReference type="NCBI Taxonomy" id="2953753"/>
    <lineage>
        <taxon>Archaea</taxon>
        <taxon>Methanobacteriati</taxon>
        <taxon>Methanobacteriota</taxon>
        <taxon>Stenosarchaea group</taxon>
        <taxon>Halobacteria</taxon>
        <taxon>Halobacteriales</taxon>
        <taxon>Natrialbaceae</taxon>
        <taxon>Natronosalvus</taxon>
    </lineage>
</organism>
<dbReference type="AlphaFoldDB" id="A0A9E7NAV0"/>
<dbReference type="GeneID" id="73288724"/>
<evidence type="ECO:0000256" key="1">
    <source>
        <dbReference type="SAM" id="MobiDB-lite"/>
    </source>
</evidence>
<accession>A0A9E7NAV0</accession>
<feature type="region of interest" description="Disordered" evidence="1">
    <location>
        <begin position="119"/>
        <end position="147"/>
    </location>
</feature>
<dbReference type="EMBL" id="CP100355">
    <property type="protein sequence ID" value="UTF54031.1"/>
    <property type="molecule type" value="Genomic_DNA"/>
</dbReference>
<evidence type="ECO:0000313" key="3">
    <source>
        <dbReference type="Proteomes" id="UP001056855"/>
    </source>
</evidence>
<dbReference type="KEGG" id="sawl:NGM29_01720"/>
<proteinExistence type="predicted"/>
<dbReference type="RefSeq" id="WP_254158541.1">
    <property type="nucleotide sequence ID" value="NZ_CP100355.1"/>
</dbReference>
<name>A0A9E7NAV0_9EURY</name>
<gene>
    <name evidence="2" type="ORF">NGM29_01720</name>
</gene>
<sequence length="147" mass="15515">MPIPGYDPQDIVERTLERTAPGTTARLELVASSVPDAVDIVEAESDVEAPPGALGDPVELYAVDEVEGLVACRVELPYDPSELPPGASPTDVAVAVETDDGYEFLESDTDLEETTVAATVTDAPPGSVIVPVTTHDREMPVDDSPRE</sequence>
<keyword evidence="3" id="KW-1185">Reference proteome</keyword>
<feature type="compositionally biased region" description="Basic and acidic residues" evidence="1">
    <location>
        <begin position="134"/>
        <end position="147"/>
    </location>
</feature>
<dbReference type="Proteomes" id="UP001056855">
    <property type="component" value="Chromosome"/>
</dbReference>
<reference evidence="2" key="1">
    <citation type="submission" date="2022-06" db="EMBL/GenBank/DDBJ databases">
        <title>Diverse halophilic archaea isolated from saline environments.</title>
        <authorList>
            <person name="Cui H.-L."/>
        </authorList>
    </citation>
    <scope>NUCLEOTIDE SEQUENCE</scope>
    <source>
        <strain evidence="2">WLHS1</strain>
    </source>
</reference>
<protein>
    <submittedName>
        <fullName evidence="2">Uncharacterized protein</fullName>
    </submittedName>
</protein>